<evidence type="ECO:0000313" key="2">
    <source>
        <dbReference type="EMBL" id="SEB97508.1"/>
    </source>
</evidence>
<feature type="region of interest" description="Disordered" evidence="1">
    <location>
        <begin position="113"/>
        <end position="141"/>
    </location>
</feature>
<accession>A0A1H4NRP4</accession>
<gene>
    <name evidence="2" type="ORF">SAMN05444164_0700</name>
</gene>
<name>A0A1H4NRP4_9BRAD</name>
<protein>
    <submittedName>
        <fullName evidence="2">Uncharacterized protein</fullName>
    </submittedName>
</protein>
<dbReference type="OrthoDB" id="8210950at2"/>
<proteinExistence type="predicted"/>
<dbReference type="EMBL" id="FNTH01000001">
    <property type="protein sequence ID" value="SEB97508.1"/>
    <property type="molecule type" value="Genomic_DNA"/>
</dbReference>
<reference evidence="2 3" key="1">
    <citation type="submission" date="2016-10" db="EMBL/GenBank/DDBJ databases">
        <authorList>
            <person name="de Groot N.N."/>
        </authorList>
    </citation>
    <scope>NUCLEOTIDE SEQUENCE [LARGE SCALE GENOMIC DNA]</scope>
    <source>
        <strain evidence="2 3">MT12</strain>
    </source>
</reference>
<organism evidence="2 3">
    <name type="scientific">Bradyrhizobium erythrophlei</name>
    <dbReference type="NCBI Taxonomy" id="1437360"/>
    <lineage>
        <taxon>Bacteria</taxon>
        <taxon>Pseudomonadati</taxon>
        <taxon>Pseudomonadota</taxon>
        <taxon>Alphaproteobacteria</taxon>
        <taxon>Hyphomicrobiales</taxon>
        <taxon>Nitrobacteraceae</taxon>
        <taxon>Bradyrhizobium</taxon>
    </lineage>
</organism>
<dbReference type="Proteomes" id="UP000198992">
    <property type="component" value="Unassembled WGS sequence"/>
</dbReference>
<dbReference type="AlphaFoldDB" id="A0A1H4NRP4"/>
<dbReference type="RefSeq" id="WP_092114266.1">
    <property type="nucleotide sequence ID" value="NZ_FNTH01000001.1"/>
</dbReference>
<sequence length="300" mass="33821">MSEARITDVSTTHVDKERDRRARVFQRDIRRAKPMCSYAGLSYDAQIVLEEERARARRIGEAGIEWAMGYDTPVARLVTEYFRSNKLFQQGYQHAAVRAADLLNILGKPLTKKERKAKDEEGRLASGKRKHVIPDPQNPSLNVMVDTVRASHLNLTESKKRGAADPEDKLRQSAADRFRRDFDLAMFHGSRGFALQDKVDGVGGGSPSHTIALEASGRLKEVERLLGERQFDILFARIGLEHSSEDVRLQGGEEHRTNNADFRVALNALVKLYDGIVIVDRTWDAVRRLKTASGMGLRKK</sequence>
<evidence type="ECO:0000256" key="1">
    <source>
        <dbReference type="SAM" id="MobiDB-lite"/>
    </source>
</evidence>
<evidence type="ECO:0000313" key="3">
    <source>
        <dbReference type="Proteomes" id="UP000198992"/>
    </source>
</evidence>